<keyword evidence="1 4" id="KW-0413">Isomerase</keyword>
<dbReference type="GO" id="GO:0018845">
    <property type="term" value="F:2-hydroxychromene-2-carboxylate isomerase activity"/>
    <property type="evidence" value="ECO:0007669"/>
    <property type="project" value="UniProtKB-UniRule"/>
</dbReference>
<feature type="active site" description="Nucleophile" evidence="2">
    <location>
        <position position="13"/>
    </location>
</feature>
<feature type="domain" description="DSBA-like thioredoxin" evidence="3">
    <location>
        <begin position="6"/>
        <end position="205"/>
    </location>
</feature>
<evidence type="ECO:0000259" key="3">
    <source>
        <dbReference type="Pfam" id="PF01323"/>
    </source>
</evidence>
<dbReference type="PANTHER" id="PTHR42943:SF2">
    <property type="entry name" value="GLUTATHIONE S-TRANSFERASE KAPPA 1"/>
    <property type="match status" value="1"/>
</dbReference>
<dbReference type="RefSeq" id="WP_092680848.1">
    <property type="nucleotide sequence ID" value="NZ_FNMZ01000002.1"/>
</dbReference>
<dbReference type="OrthoDB" id="5244108at2"/>
<organism evidence="4 5">
    <name type="scientific">Albimonas donghaensis</name>
    <dbReference type="NCBI Taxonomy" id="356660"/>
    <lineage>
        <taxon>Bacteria</taxon>
        <taxon>Pseudomonadati</taxon>
        <taxon>Pseudomonadota</taxon>
        <taxon>Alphaproteobacteria</taxon>
        <taxon>Rhodobacterales</taxon>
        <taxon>Paracoccaceae</taxon>
        <taxon>Albimonas</taxon>
    </lineage>
</organism>
<dbReference type="PANTHER" id="PTHR42943">
    <property type="entry name" value="GLUTATHIONE S-TRANSFERASE KAPPA"/>
    <property type="match status" value="1"/>
</dbReference>
<dbReference type="InterPro" id="IPR001853">
    <property type="entry name" value="DSBA-like_thioredoxin_dom"/>
</dbReference>
<dbReference type="Pfam" id="PF01323">
    <property type="entry name" value="DSBA"/>
    <property type="match status" value="1"/>
</dbReference>
<evidence type="ECO:0000313" key="4">
    <source>
        <dbReference type="EMBL" id="SDW88808.1"/>
    </source>
</evidence>
<comment type="catalytic activity">
    <reaction evidence="1">
        <text>2-hydroxychromene-2-carboxylate = (3E)-4-(2-hydroxyphenyl)-2-oxobut-3-enoate</text>
        <dbReference type="Rhea" id="RHEA:27401"/>
        <dbReference type="ChEBI" id="CHEBI:59350"/>
        <dbReference type="ChEBI" id="CHEBI:59353"/>
        <dbReference type="EC" id="5.99.1.4"/>
    </reaction>
</comment>
<dbReference type="InterPro" id="IPR036249">
    <property type="entry name" value="Thioredoxin-like_sf"/>
</dbReference>
<dbReference type="InterPro" id="IPR014440">
    <property type="entry name" value="HCCAis_GSTk"/>
</dbReference>
<dbReference type="STRING" id="356660.SAMN05444336_102637"/>
<dbReference type="PIRSF" id="PIRSF006386">
    <property type="entry name" value="HCCAis_GSTk"/>
    <property type="match status" value="1"/>
</dbReference>
<dbReference type="GO" id="GO:0016491">
    <property type="term" value="F:oxidoreductase activity"/>
    <property type="evidence" value="ECO:0007669"/>
    <property type="project" value="InterPro"/>
</dbReference>
<gene>
    <name evidence="4" type="ORF">SAMN05444336_102637</name>
</gene>
<dbReference type="Gene3D" id="3.40.30.10">
    <property type="entry name" value="Glutaredoxin"/>
    <property type="match status" value="1"/>
</dbReference>
<evidence type="ECO:0000313" key="5">
    <source>
        <dbReference type="Proteomes" id="UP000199118"/>
    </source>
</evidence>
<proteinExistence type="inferred from homology"/>
<dbReference type="SUPFAM" id="SSF52833">
    <property type="entry name" value="Thioredoxin-like"/>
    <property type="match status" value="1"/>
</dbReference>
<dbReference type="EMBL" id="FNMZ01000002">
    <property type="protein sequence ID" value="SDW88808.1"/>
    <property type="molecule type" value="Genomic_DNA"/>
</dbReference>
<evidence type="ECO:0000256" key="1">
    <source>
        <dbReference type="PIRNR" id="PIRNR006386"/>
    </source>
</evidence>
<dbReference type="AlphaFoldDB" id="A0A1H2X7R6"/>
<name>A0A1H2X7R6_9RHOB</name>
<comment type="similarity">
    <text evidence="1">Belongs to the GST superfamily. NadH family.</text>
</comment>
<dbReference type="InterPro" id="IPR051924">
    <property type="entry name" value="GST_Kappa/NadH"/>
</dbReference>
<dbReference type="EC" id="5.99.1.4" evidence="1"/>
<sequence length="219" mass="24694">MTLQADLFFSFRSPYSYLATPRLHALTREWDLEINLRPVYPIAVRDPAFFARNPPGWVPYLQRDVRRVAAYLDLPFGFPRPDPIVQDMQTRAIAADQPYIRRITRMGVAAARRGPAAGMDFILHVTHGLWGERVQDWHLDENLAPIVARTGLDFETLKAEVEADPEGLDAVVQANQDGLDACGHWGVPTLAFEGEPFFGQDRIDLAVWTMKKAGLKPRG</sequence>
<protein>
    <recommendedName>
        <fullName evidence="1">2-hydroxychromene-2-carboxylate isomerase</fullName>
        <ecNumber evidence="1">5.99.1.4</ecNumber>
    </recommendedName>
</protein>
<keyword evidence="5" id="KW-1185">Reference proteome</keyword>
<accession>A0A1H2X7R6</accession>
<reference evidence="4 5" key="1">
    <citation type="submission" date="2016-10" db="EMBL/GenBank/DDBJ databases">
        <authorList>
            <person name="de Groot N.N."/>
        </authorList>
    </citation>
    <scope>NUCLEOTIDE SEQUENCE [LARGE SCALE GENOMIC DNA]</scope>
    <source>
        <strain evidence="4 5">DSM 17890</strain>
    </source>
</reference>
<evidence type="ECO:0000256" key="2">
    <source>
        <dbReference type="PIRSR" id="PIRSR006386-1"/>
    </source>
</evidence>
<dbReference type="Proteomes" id="UP000199118">
    <property type="component" value="Unassembled WGS sequence"/>
</dbReference>